<sequence length="174" mass="19189">MSPGSSTESYPTFAHIGLRENPGKNLNQATCPNRESNPPPGFAARRANRYSTGVDSILLDMEKLRSRDLLLHLQDLGFRVTETVRENRMDGFTLQDTKLLQTAVRESYDYTFDTNSEILFVKWDDNRCVPVGSNCDVGASASRLPFGVHLGVEGDANVLGTISRNSTSCMNGVE</sequence>
<proteinExistence type="predicted"/>
<comment type="caution">
    <text evidence="2">The sequence shown here is derived from an EMBL/GenBank/DDBJ whole genome shotgun (WGS) entry which is preliminary data.</text>
</comment>
<dbReference type="EMBL" id="JAJSOF020000003">
    <property type="protein sequence ID" value="KAJ4449865.1"/>
    <property type="molecule type" value="Genomic_DNA"/>
</dbReference>
<feature type="region of interest" description="Disordered" evidence="1">
    <location>
        <begin position="1"/>
        <end position="43"/>
    </location>
</feature>
<dbReference type="Proteomes" id="UP001148838">
    <property type="component" value="Unassembled WGS sequence"/>
</dbReference>
<accession>A0ABQ8TX57</accession>
<reference evidence="2 3" key="1">
    <citation type="journal article" date="2022" name="Allergy">
        <title>Genome assembly and annotation of Periplaneta americana reveal a comprehensive cockroach allergen profile.</title>
        <authorList>
            <person name="Wang L."/>
            <person name="Xiong Q."/>
            <person name="Saelim N."/>
            <person name="Wang L."/>
            <person name="Nong W."/>
            <person name="Wan A.T."/>
            <person name="Shi M."/>
            <person name="Liu X."/>
            <person name="Cao Q."/>
            <person name="Hui J.H.L."/>
            <person name="Sookrung N."/>
            <person name="Leung T.F."/>
            <person name="Tungtrongchitr A."/>
            <person name="Tsui S.K.W."/>
        </authorList>
    </citation>
    <scope>NUCLEOTIDE SEQUENCE [LARGE SCALE GENOMIC DNA]</scope>
    <source>
        <strain evidence="2">PWHHKU_190912</strain>
    </source>
</reference>
<evidence type="ECO:0000256" key="1">
    <source>
        <dbReference type="SAM" id="MobiDB-lite"/>
    </source>
</evidence>
<organism evidence="2 3">
    <name type="scientific">Periplaneta americana</name>
    <name type="common">American cockroach</name>
    <name type="synonym">Blatta americana</name>
    <dbReference type="NCBI Taxonomy" id="6978"/>
    <lineage>
        <taxon>Eukaryota</taxon>
        <taxon>Metazoa</taxon>
        <taxon>Ecdysozoa</taxon>
        <taxon>Arthropoda</taxon>
        <taxon>Hexapoda</taxon>
        <taxon>Insecta</taxon>
        <taxon>Pterygota</taxon>
        <taxon>Neoptera</taxon>
        <taxon>Polyneoptera</taxon>
        <taxon>Dictyoptera</taxon>
        <taxon>Blattodea</taxon>
        <taxon>Blattoidea</taxon>
        <taxon>Blattidae</taxon>
        <taxon>Blattinae</taxon>
        <taxon>Periplaneta</taxon>
    </lineage>
</organism>
<evidence type="ECO:0000313" key="2">
    <source>
        <dbReference type="EMBL" id="KAJ4449865.1"/>
    </source>
</evidence>
<feature type="compositionally biased region" description="Polar residues" evidence="1">
    <location>
        <begin position="1"/>
        <end position="10"/>
    </location>
</feature>
<evidence type="ECO:0000313" key="3">
    <source>
        <dbReference type="Proteomes" id="UP001148838"/>
    </source>
</evidence>
<keyword evidence="3" id="KW-1185">Reference proteome</keyword>
<feature type="compositionally biased region" description="Polar residues" evidence="1">
    <location>
        <begin position="24"/>
        <end position="36"/>
    </location>
</feature>
<name>A0ABQ8TX57_PERAM</name>
<gene>
    <name evidence="2" type="ORF">ANN_01271</name>
</gene>
<protein>
    <submittedName>
        <fullName evidence="2">Uncharacterized protein</fullName>
    </submittedName>
</protein>